<feature type="non-terminal residue" evidence="2">
    <location>
        <position position="317"/>
    </location>
</feature>
<proteinExistence type="predicted"/>
<reference evidence="2" key="1">
    <citation type="thesis" date="2021" institute="BYU ScholarsArchive" country="Provo, UT, USA">
        <title>Applications of and Algorithms for Genome Assembly and Genomic Analyses with an Emphasis on Marine Teleosts.</title>
        <authorList>
            <person name="Pickett B.D."/>
        </authorList>
    </citation>
    <scope>NUCLEOTIDE SEQUENCE</scope>
    <source>
        <strain evidence="2">HI-2016</strain>
    </source>
</reference>
<feature type="region of interest" description="Disordered" evidence="1">
    <location>
        <begin position="73"/>
        <end position="119"/>
    </location>
</feature>
<feature type="compositionally biased region" description="Acidic residues" evidence="1">
    <location>
        <begin position="89"/>
        <end position="102"/>
    </location>
</feature>
<feature type="region of interest" description="Disordered" evidence="1">
    <location>
        <begin position="167"/>
        <end position="225"/>
    </location>
</feature>
<name>A0A8T2MYC3_9TELE</name>
<comment type="caution">
    <text evidence="2">The sequence shown here is derived from an EMBL/GenBank/DDBJ whole genome shotgun (WGS) entry which is preliminary data.</text>
</comment>
<sequence>MRLLGTMSNCGSVKEQLNSIMVALTNAAVAEINKLFEDSSAVLFLEITRSQRENQALKKKLQLIESELRSAPDTENIEGVSETQSLLTNEEDWPADTPEEETPLIKEERPEEDWGGRDPHAQLVSCTERTGAEDLGCSHWMNTPADTQQLPAGGAGELIEDVQWDSDVDTDDSNCSYATGKDSGILPFHPELQRHPSREDRGHTSLPSSGPPGVKTEPGTSRTTAVKEETVAAWSVEVGSRVGNTKLQVTGDSRYLAELESPVTWPSGRLPLPGRAGDSHYLAERETPITWPSGRLPLPGRAGDSHYLAEYVATPEQ</sequence>
<dbReference type="Proteomes" id="UP000824540">
    <property type="component" value="Unassembled WGS sequence"/>
</dbReference>
<keyword evidence="3" id="KW-1185">Reference proteome</keyword>
<evidence type="ECO:0000256" key="1">
    <source>
        <dbReference type="SAM" id="MobiDB-lite"/>
    </source>
</evidence>
<accession>A0A8T2MYC3</accession>
<dbReference type="AlphaFoldDB" id="A0A8T2MYC3"/>
<feature type="compositionally biased region" description="Basic and acidic residues" evidence="1">
    <location>
        <begin position="103"/>
        <end position="119"/>
    </location>
</feature>
<dbReference type="OrthoDB" id="8830066at2759"/>
<gene>
    <name evidence="2" type="ORF">JZ751_012852</name>
</gene>
<evidence type="ECO:0000313" key="2">
    <source>
        <dbReference type="EMBL" id="KAG9333319.1"/>
    </source>
</evidence>
<feature type="compositionally biased region" description="Basic and acidic residues" evidence="1">
    <location>
        <begin position="191"/>
        <end position="203"/>
    </location>
</feature>
<protein>
    <submittedName>
        <fullName evidence="2">Uncharacterized protein</fullName>
    </submittedName>
</protein>
<organism evidence="2 3">
    <name type="scientific">Albula glossodonta</name>
    <name type="common">roundjaw bonefish</name>
    <dbReference type="NCBI Taxonomy" id="121402"/>
    <lineage>
        <taxon>Eukaryota</taxon>
        <taxon>Metazoa</taxon>
        <taxon>Chordata</taxon>
        <taxon>Craniata</taxon>
        <taxon>Vertebrata</taxon>
        <taxon>Euteleostomi</taxon>
        <taxon>Actinopterygii</taxon>
        <taxon>Neopterygii</taxon>
        <taxon>Teleostei</taxon>
        <taxon>Albuliformes</taxon>
        <taxon>Albulidae</taxon>
        <taxon>Albula</taxon>
    </lineage>
</organism>
<dbReference type="EMBL" id="JAFBMS010000206">
    <property type="protein sequence ID" value="KAG9333319.1"/>
    <property type="molecule type" value="Genomic_DNA"/>
</dbReference>
<evidence type="ECO:0000313" key="3">
    <source>
        <dbReference type="Proteomes" id="UP000824540"/>
    </source>
</evidence>